<protein>
    <recommendedName>
        <fullName evidence="4">Hydrolase</fullName>
    </recommendedName>
</protein>
<dbReference type="Pfam" id="PF10103">
    <property type="entry name" value="Zincin_2"/>
    <property type="match status" value="1"/>
</dbReference>
<dbReference type="eggNOG" id="COG5282">
    <property type="taxonomic scope" value="Bacteria"/>
</dbReference>
<dbReference type="STRING" id="590998.Celf_1177"/>
<feature type="region of interest" description="Disordered" evidence="1">
    <location>
        <begin position="421"/>
        <end position="442"/>
    </location>
</feature>
<dbReference type="PANTHER" id="PTHR39420:SF2">
    <property type="entry name" value="HYDROLASE"/>
    <property type="match status" value="1"/>
</dbReference>
<organism evidence="2 3">
    <name type="scientific">Cellulomonas fimi (strain ATCC 484 / DSM 20113 / JCM 1341 / CCUG 24087 / LMG 16345 / NBRC 15513 / NCIMB 8980 / NCTC 7547 / NRS-133)</name>
    <dbReference type="NCBI Taxonomy" id="590998"/>
    <lineage>
        <taxon>Bacteria</taxon>
        <taxon>Bacillati</taxon>
        <taxon>Actinomycetota</taxon>
        <taxon>Actinomycetes</taxon>
        <taxon>Micrococcales</taxon>
        <taxon>Cellulomonadaceae</taxon>
        <taxon>Cellulomonas</taxon>
    </lineage>
</organism>
<dbReference type="InterPro" id="IPR018766">
    <property type="entry name" value="Zinicin_2"/>
</dbReference>
<keyword evidence="3" id="KW-1185">Reference proteome</keyword>
<dbReference type="InterPro" id="IPR042271">
    <property type="entry name" value="Zinicin_2_N"/>
</dbReference>
<dbReference type="EMBL" id="CP002666">
    <property type="protein sequence ID" value="AEE45312.1"/>
    <property type="molecule type" value="Genomic_DNA"/>
</dbReference>
<dbReference type="HOGENOM" id="CLU_031872_1_1_11"/>
<evidence type="ECO:0000256" key="1">
    <source>
        <dbReference type="SAM" id="MobiDB-lite"/>
    </source>
</evidence>
<dbReference type="RefSeq" id="WP_013770338.1">
    <property type="nucleotide sequence ID" value="NC_015514.1"/>
</dbReference>
<dbReference type="AlphaFoldDB" id="F4H391"/>
<evidence type="ECO:0008006" key="4">
    <source>
        <dbReference type="Google" id="ProtNLM"/>
    </source>
</evidence>
<dbReference type="PANTHER" id="PTHR39420">
    <property type="match status" value="1"/>
</dbReference>
<gene>
    <name evidence="2" type="ordered locus">Celf_1177</name>
</gene>
<dbReference type="Proteomes" id="UP000008460">
    <property type="component" value="Chromosome"/>
</dbReference>
<dbReference type="SUPFAM" id="SSF55486">
    <property type="entry name" value="Metalloproteases ('zincins'), catalytic domain"/>
    <property type="match status" value="1"/>
</dbReference>
<name>F4H391_CELFA</name>
<evidence type="ECO:0000313" key="3">
    <source>
        <dbReference type="Proteomes" id="UP000008460"/>
    </source>
</evidence>
<reference evidence="2 3" key="1">
    <citation type="submission" date="2011-04" db="EMBL/GenBank/DDBJ databases">
        <title>Complete sequence of Cellulomonas fimi ATCC 484.</title>
        <authorList>
            <consortium name="US DOE Joint Genome Institute"/>
            <person name="Lucas S."/>
            <person name="Han J."/>
            <person name="Lapidus A."/>
            <person name="Cheng J.-F."/>
            <person name="Goodwin L."/>
            <person name="Pitluck S."/>
            <person name="Peters L."/>
            <person name="Chertkov O."/>
            <person name="Detter J.C."/>
            <person name="Han C."/>
            <person name="Tapia R."/>
            <person name="Land M."/>
            <person name="Hauser L."/>
            <person name="Kyrpides N."/>
            <person name="Ivanova N."/>
            <person name="Ovchinnikova G."/>
            <person name="Pagani I."/>
            <person name="Mead D."/>
            <person name="Brumm P."/>
            <person name="Woyke T."/>
        </authorList>
    </citation>
    <scope>NUCLEOTIDE SEQUENCE [LARGE SCALE GENOMIC DNA]</scope>
    <source>
        <strain evidence="3">ATCC 484 / DSM 20113 / JCM 1341 / NBRC 15513 / NCIMB 8980 / NCTC 7547</strain>
    </source>
</reference>
<evidence type="ECO:0000313" key="2">
    <source>
        <dbReference type="EMBL" id="AEE45312.1"/>
    </source>
</evidence>
<dbReference type="NCBIfam" id="TIGR03624">
    <property type="entry name" value="putative hydrolase"/>
    <property type="match status" value="1"/>
</dbReference>
<proteinExistence type="predicted"/>
<dbReference type="Gene3D" id="1.20.150.30">
    <property type="entry name" value="Zincin-like metallopeptidase, N-terminal domain"/>
    <property type="match status" value="1"/>
</dbReference>
<sequence>MSPDNPAVPGPDGPENPAWEQMLRAMLGDGADEAIREMRARGFDPSAMAAASGLPTDPRMLEQAVAQIRRMLAASGDEPVNWRMAHDLARQQASLGGDPSLSPARSREVLEALSVAELWLDAVTDLPPSTGTPHAWSRAEWVEATLPTWRTLTEPVAGSLSAALVDALGSSLPEDAADALPGGLDPSLLLRQLGSAVFGMQVGQGAGTLAREAFGTTDIGLPLLDSPAPALVPANVDAFAEGLDAPREEVRLFLALREAAATRLFTHVPWLRAHLLATVEAYARGIRIDVDQLEEAVRSIDPTDAAALQAALSGGVFAPHTTPEQKAALERLETALALVEGWVDEVSAAAAIAHLPHTVALREMVRRRRAAGGPAEQTFANLVGLELRPRRLRDAAALWAQIARDAGPAGRDAVWDHPDLLPTTQDLDDPAGYGRRRAEAVDETAEVDRALAQILGEDPQEPPAG</sequence>
<accession>F4H391</accession>
<dbReference type="KEGG" id="cfi:Celf_1177"/>